<comment type="catalytic activity">
    <reaction evidence="1">
        <text>GDP-alpha-D-mannose + H2O = alpha-D-mannose 1-phosphate + GMP + 2 H(+)</text>
        <dbReference type="Rhea" id="RHEA:27978"/>
        <dbReference type="ChEBI" id="CHEBI:15377"/>
        <dbReference type="ChEBI" id="CHEBI:15378"/>
        <dbReference type="ChEBI" id="CHEBI:57527"/>
        <dbReference type="ChEBI" id="CHEBI:58115"/>
        <dbReference type="ChEBI" id="CHEBI:58409"/>
    </reaction>
</comment>
<dbReference type="PANTHER" id="PTHR11839">
    <property type="entry name" value="UDP/ADP-SUGAR PYROPHOSPHATASE"/>
    <property type="match status" value="1"/>
</dbReference>
<evidence type="ECO:0000256" key="3">
    <source>
        <dbReference type="ARBA" id="ARBA00007275"/>
    </source>
</evidence>
<evidence type="ECO:0000256" key="6">
    <source>
        <dbReference type="ARBA" id="ARBA00032162"/>
    </source>
</evidence>
<dbReference type="Proteomes" id="UP000319619">
    <property type="component" value="Unassembled WGS sequence"/>
</dbReference>
<reference evidence="9 10" key="1">
    <citation type="submission" date="2017-06" db="EMBL/GenBank/DDBJ databases">
        <title>Novel microbial phyla capable of carbon fixation and sulfur reduction in deep-sea sediments.</title>
        <authorList>
            <person name="Huang J."/>
            <person name="Baker B."/>
            <person name="Wang Y."/>
        </authorList>
    </citation>
    <scope>NUCLEOTIDE SEQUENCE [LARGE SCALE GENOMIC DNA]</scope>
    <source>
        <strain evidence="9">B3_LCP</strain>
    </source>
</reference>
<comment type="cofactor">
    <cofactor evidence="2">
        <name>Mg(2+)</name>
        <dbReference type="ChEBI" id="CHEBI:18420"/>
    </cofactor>
</comment>
<dbReference type="SUPFAM" id="SSF55811">
    <property type="entry name" value="Nudix"/>
    <property type="match status" value="1"/>
</dbReference>
<comment type="similarity">
    <text evidence="3">Belongs to the Nudix hydrolase family. NudK subfamily.</text>
</comment>
<evidence type="ECO:0000256" key="2">
    <source>
        <dbReference type="ARBA" id="ARBA00001946"/>
    </source>
</evidence>
<dbReference type="PANTHER" id="PTHR11839:SF18">
    <property type="entry name" value="NUDIX HYDROLASE DOMAIN-CONTAINING PROTEIN"/>
    <property type="match status" value="1"/>
</dbReference>
<name>A0A532US46_UNCL8</name>
<dbReference type="GO" id="GO:0005829">
    <property type="term" value="C:cytosol"/>
    <property type="evidence" value="ECO:0007669"/>
    <property type="project" value="TreeGrafter"/>
</dbReference>
<dbReference type="Pfam" id="PF00293">
    <property type="entry name" value="NUDIX"/>
    <property type="match status" value="1"/>
</dbReference>
<dbReference type="GO" id="GO:0016787">
    <property type="term" value="F:hydrolase activity"/>
    <property type="evidence" value="ECO:0007669"/>
    <property type="project" value="UniProtKB-KW"/>
</dbReference>
<dbReference type="AlphaFoldDB" id="A0A532US46"/>
<keyword evidence="5" id="KW-0378">Hydrolase</keyword>
<evidence type="ECO:0000259" key="8">
    <source>
        <dbReference type="PROSITE" id="PS51462"/>
    </source>
</evidence>
<dbReference type="EMBL" id="NJBN01000012">
    <property type="protein sequence ID" value="TKJ37627.1"/>
    <property type="molecule type" value="Genomic_DNA"/>
</dbReference>
<evidence type="ECO:0000256" key="1">
    <source>
        <dbReference type="ARBA" id="ARBA00000847"/>
    </source>
</evidence>
<evidence type="ECO:0000256" key="4">
    <source>
        <dbReference type="ARBA" id="ARBA00016377"/>
    </source>
</evidence>
<proteinExistence type="inferred from homology"/>
<organism evidence="9 10">
    <name type="scientific">candidate division LCP-89 bacterium B3_LCP</name>
    <dbReference type="NCBI Taxonomy" id="2012998"/>
    <lineage>
        <taxon>Bacteria</taxon>
        <taxon>Pseudomonadati</taxon>
        <taxon>Bacteria division LCP-89</taxon>
    </lineage>
</organism>
<dbReference type="InterPro" id="IPR000086">
    <property type="entry name" value="NUDIX_hydrolase_dom"/>
</dbReference>
<evidence type="ECO:0000313" key="10">
    <source>
        <dbReference type="Proteomes" id="UP000319619"/>
    </source>
</evidence>
<evidence type="ECO:0000256" key="5">
    <source>
        <dbReference type="ARBA" id="ARBA00022801"/>
    </source>
</evidence>
<protein>
    <recommendedName>
        <fullName evidence="4">GDP-mannose pyrophosphatase</fullName>
    </recommendedName>
    <alternativeName>
        <fullName evidence="6">GDP-mannose hydrolase</fullName>
    </alternativeName>
    <alternativeName>
        <fullName evidence="7">GDPMK</fullName>
    </alternativeName>
</protein>
<sequence length="178" mass="20250">MDFEEKFKSGGLVFDGKLLKLHRDIIRKPDGREEIREVIRHPGAAVIVPRLRDGRFVLVRQFRYALNRETVEFPAGKLDPGEDPLFCAQRELKEETGYYADDLKLLLKMQPAPAYSDEILWIYSAEDLTAGKNSPDSDELVSVELYTMDALFALYKRGEISDGKTVAALLHCKLFLKG</sequence>
<evidence type="ECO:0000256" key="7">
    <source>
        <dbReference type="ARBA" id="ARBA00032272"/>
    </source>
</evidence>
<dbReference type="PROSITE" id="PS51462">
    <property type="entry name" value="NUDIX"/>
    <property type="match status" value="1"/>
</dbReference>
<dbReference type="GO" id="GO:0006753">
    <property type="term" value="P:nucleoside phosphate metabolic process"/>
    <property type="evidence" value="ECO:0007669"/>
    <property type="project" value="TreeGrafter"/>
</dbReference>
<accession>A0A532US46</accession>
<comment type="caution">
    <text evidence="9">The sequence shown here is derived from an EMBL/GenBank/DDBJ whole genome shotgun (WGS) entry which is preliminary data.</text>
</comment>
<feature type="domain" description="Nudix hydrolase" evidence="8">
    <location>
        <begin position="39"/>
        <end position="168"/>
    </location>
</feature>
<dbReference type="PROSITE" id="PS00893">
    <property type="entry name" value="NUDIX_BOX"/>
    <property type="match status" value="1"/>
</dbReference>
<dbReference type="Gene3D" id="3.90.79.10">
    <property type="entry name" value="Nucleoside Triphosphate Pyrophosphohydrolase"/>
    <property type="match status" value="1"/>
</dbReference>
<dbReference type="GO" id="GO:0019693">
    <property type="term" value="P:ribose phosphate metabolic process"/>
    <property type="evidence" value="ECO:0007669"/>
    <property type="project" value="TreeGrafter"/>
</dbReference>
<evidence type="ECO:0000313" key="9">
    <source>
        <dbReference type="EMBL" id="TKJ37627.1"/>
    </source>
</evidence>
<gene>
    <name evidence="9" type="ORF">CEE37_13915</name>
</gene>
<dbReference type="InterPro" id="IPR015797">
    <property type="entry name" value="NUDIX_hydrolase-like_dom_sf"/>
</dbReference>
<dbReference type="InterPro" id="IPR020084">
    <property type="entry name" value="NUDIX_hydrolase_CS"/>
</dbReference>